<dbReference type="EMBL" id="JBHTJR010000028">
    <property type="protein sequence ID" value="MFD0992606.1"/>
    <property type="molecule type" value="Genomic_DNA"/>
</dbReference>
<dbReference type="Proteomes" id="UP001597062">
    <property type="component" value="Unassembled WGS sequence"/>
</dbReference>
<sequence>MKFLAKLLVTATLFLSYLGIAQETLPIYQDYLSDNVYLVHPAAAGVGECGKLRLTARSQWLGIDNAPQLQTLSFHAKVSNESKAGYGAILFNDKNGYHSQKGVQGTYAYHLELERGKTFNQLSFGLSLSAVQNEVDQSSFTSFDPEVQQIIQSDFYFNADFGIGYHLGGFSSYFTVKNIFLTAKNSLSSEFDALNLRNYIIGGGYFFGNADKFQFEPSLMFQYKDQTGEKTADLNFKVYKKLGNSQLWAALSYRSTFDGNSFEEANYVSPILGINHKRFMFSYTYTKQLNNIVFADGGFHQISLGLNVFCRTKRLSACPNINGQMF</sequence>
<keyword evidence="3" id="KW-1185">Reference proteome</keyword>
<organism evidence="2 3">
    <name type="scientific">Tenacibaculum geojense</name>
    <dbReference type="NCBI Taxonomy" id="915352"/>
    <lineage>
        <taxon>Bacteria</taxon>
        <taxon>Pseudomonadati</taxon>
        <taxon>Bacteroidota</taxon>
        <taxon>Flavobacteriia</taxon>
        <taxon>Flavobacteriales</taxon>
        <taxon>Flavobacteriaceae</taxon>
        <taxon>Tenacibaculum</taxon>
    </lineage>
</organism>
<evidence type="ECO:0000313" key="2">
    <source>
        <dbReference type="EMBL" id="MFD0992606.1"/>
    </source>
</evidence>
<name>A0ABW3JR99_9FLAO</name>
<proteinExistence type="predicted"/>
<dbReference type="InterPro" id="IPR019861">
    <property type="entry name" value="PorP/SprF_Bacteroidetes"/>
</dbReference>
<keyword evidence="1" id="KW-0732">Signal</keyword>
<comment type="caution">
    <text evidence="2">The sequence shown here is derived from an EMBL/GenBank/DDBJ whole genome shotgun (WGS) entry which is preliminary data.</text>
</comment>
<reference evidence="3" key="1">
    <citation type="journal article" date="2019" name="Int. J. Syst. Evol. Microbiol.">
        <title>The Global Catalogue of Microorganisms (GCM) 10K type strain sequencing project: providing services to taxonomists for standard genome sequencing and annotation.</title>
        <authorList>
            <consortium name="The Broad Institute Genomics Platform"/>
            <consortium name="The Broad Institute Genome Sequencing Center for Infectious Disease"/>
            <person name="Wu L."/>
            <person name="Ma J."/>
        </authorList>
    </citation>
    <scope>NUCLEOTIDE SEQUENCE [LARGE SCALE GENOMIC DNA]</scope>
    <source>
        <strain evidence="3">CCUG 60527</strain>
    </source>
</reference>
<feature type="chain" id="PRO_5047501818" evidence="1">
    <location>
        <begin position="22"/>
        <end position="326"/>
    </location>
</feature>
<feature type="signal peptide" evidence="1">
    <location>
        <begin position="1"/>
        <end position="21"/>
    </location>
</feature>
<accession>A0ABW3JR99</accession>
<dbReference type="RefSeq" id="WP_386106064.1">
    <property type="nucleotide sequence ID" value="NZ_JBHTJR010000028.1"/>
</dbReference>
<gene>
    <name evidence="2" type="ORF">ACFQ1U_05270</name>
</gene>
<evidence type="ECO:0000256" key="1">
    <source>
        <dbReference type="SAM" id="SignalP"/>
    </source>
</evidence>
<dbReference type="NCBIfam" id="TIGR03519">
    <property type="entry name" value="T9SS_PorP_fam"/>
    <property type="match status" value="1"/>
</dbReference>
<dbReference type="Pfam" id="PF11751">
    <property type="entry name" value="PorP_SprF"/>
    <property type="match status" value="1"/>
</dbReference>
<evidence type="ECO:0000313" key="3">
    <source>
        <dbReference type="Proteomes" id="UP001597062"/>
    </source>
</evidence>
<protein>
    <submittedName>
        <fullName evidence="2">Type IX secretion system membrane protein PorP/SprF</fullName>
    </submittedName>
</protein>